<accession>A0A9D9J3B2</accession>
<organism evidence="3 4">
    <name type="scientific">Candidatus Merdivivens faecigallinarum</name>
    <dbReference type="NCBI Taxonomy" id="2840871"/>
    <lineage>
        <taxon>Bacteria</taxon>
        <taxon>Pseudomonadati</taxon>
        <taxon>Bacteroidota</taxon>
        <taxon>Bacteroidia</taxon>
        <taxon>Bacteroidales</taxon>
        <taxon>Muribaculaceae</taxon>
        <taxon>Muribaculaceae incertae sedis</taxon>
        <taxon>Candidatus Merdivivens</taxon>
    </lineage>
</organism>
<dbReference type="GO" id="GO:0015562">
    <property type="term" value="F:efflux transmembrane transporter activity"/>
    <property type="evidence" value="ECO:0007669"/>
    <property type="project" value="TreeGrafter"/>
</dbReference>
<reference evidence="3" key="1">
    <citation type="submission" date="2020-10" db="EMBL/GenBank/DDBJ databases">
        <authorList>
            <person name="Gilroy R."/>
        </authorList>
    </citation>
    <scope>NUCLEOTIDE SEQUENCE</scope>
    <source>
        <strain evidence="3">B3-2255</strain>
    </source>
</reference>
<evidence type="ECO:0000313" key="4">
    <source>
        <dbReference type="Proteomes" id="UP000823772"/>
    </source>
</evidence>
<dbReference type="PANTHER" id="PTHR30469">
    <property type="entry name" value="MULTIDRUG RESISTANCE PROTEIN MDTA"/>
    <property type="match status" value="1"/>
</dbReference>
<dbReference type="Gene3D" id="2.40.30.170">
    <property type="match status" value="1"/>
</dbReference>
<dbReference type="AlphaFoldDB" id="A0A9D9J3B2"/>
<evidence type="ECO:0000313" key="3">
    <source>
        <dbReference type="EMBL" id="MBO8482413.1"/>
    </source>
</evidence>
<dbReference type="Gene3D" id="2.40.50.100">
    <property type="match status" value="1"/>
</dbReference>
<dbReference type="GO" id="GO:1990281">
    <property type="term" value="C:efflux pump complex"/>
    <property type="evidence" value="ECO:0007669"/>
    <property type="project" value="TreeGrafter"/>
</dbReference>
<dbReference type="InterPro" id="IPR006143">
    <property type="entry name" value="RND_pump_MFP"/>
</dbReference>
<dbReference type="NCBIfam" id="TIGR01730">
    <property type="entry name" value="RND_mfp"/>
    <property type="match status" value="1"/>
</dbReference>
<reference evidence="3" key="2">
    <citation type="journal article" date="2021" name="PeerJ">
        <title>Extensive microbial diversity within the chicken gut microbiome revealed by metagenomics and culture.</title>
        <authorList>
            <person name="Gilroy R."/>
            <person name="Ravi A."/>
            <person name="Getino M."/>
            <person name="Pursley I."/>
            <person name="Horton D.L."/>
            <person name="Alikhan N.F."/>
            <person name="Baker D."/>
            <person name="Gharbi K."/>
            <person name="Hall N."/>
            <person name="Watson M."/>
            <person name="Adriaenssens E.M."/>
            <person name="Foster-Nyarko E."/>
            <person name="Jarju S."/>
            <person name="Secka A."/>
            <person name="Antonio M."/>
            <person name="Oren A."/>
            <person name="Chaudhuri R.R."/>
            <person name="La Ragione R."/>
            <person name="Hildebrand F."/>
            <person name="Pallen M.J."/>
        </authorList>
    </citation>
    <scope>NUCLEOTIDE SEQUENCE</scope>
    <source>
        <strain evidence="3">B3-2255</strain>
    </source>
</reference>
<protein>
    <submittedName>
        <fullName evidence="3">Efflux RND transporter periplasmic adaptor subunit</fullName>
    </submittedName>
</protein>
<feature type="domain" description="Multidrug resistance protein MdtA-like C-terminal permuted SH3" evidence="2">
    <location>
        <begin position="272"/>
        <end position="333"/>
    </location>
</feature>
<evidence type="ECO:0000259" key="2">
    <source>
        <dbReference type="Pfam" id="PF25967"/>
    </source>
</evidence>
<comment type="caution">
    <text evidence="3">The sequence shown here is derived from an EMBL/GenBank/DDBJ whole genome shotgun (WGS) entry which is preliminary data.</text>
</comment>
<evidence type="ECO:0000256" key="1">
    <source>
        <dbReference type="ARBA" id="ARBA00009477"/>
    </source>
</evidence>
<dbReference type="EMBL" id="JADILY010000161">
    <property type="protein sequence ID" value="MBO8482413.1"/>
    <property type="molecule type" value="Genomic_DNA"/>
</dbReference>
<name>A0A9D9J3B2_9BACT</name>
<sequence length="344" mass="36372">MKKRIFLNVLIPALVLSSCGGNQGNKVAGYVPEVRVFAVDSSCMSHVSKEFVGKADDSFTAVLSFPVSGNVGKIYVREGGRVEAGELVAELDPRTAENALAAARASYDRAEDGYRRAKEVYEKGSLPEVKWIEVVSQRDQAAALFDIAKKNLEDCRLYAPASGVISSVLAEQGLNVPPYRPIAELTDPDAIEVEINVPENEISSFSIGDEASVAVPSMNLEGVPAVIVSKGVEADLLSHGYSVRLAVTGRFGILPGMTCKVSFAPQAGAAEVFMVPGRAVSLSNDGRRYVWVVAGDGTVSRKYVDVYSAGPDGVLVSGGLEAGDAVVSDGIQKISEGMKVVVKN</sequence>
<proteinExistence type="inferred from homology"/>
<dbReference type="InterPro" id="IPR058627">
    <property type="entry name" value="MdtA-like_C"/>
</dbReference>
<gene>
    <name evidence="3" type="ORF">IAC87_07730</name>
</gene>
<dbReference type="Gene3D" id="2.40.420.20">
    <property type="match status" value="1"/>
</dbReference>
<dbReference type="Pfam" id="PF25967">
    <property type="entry name" value="RND-MFP_C"/>
    <property type="match status" value="1"/>
</dbReference>
<dbReference type="Gene3D" id="1.10.287.470">
    <property type="entry name" value="Helix hairpin bin"/>
    <property type="match status" value="1"/>
</dbReference>
<dbReference type="PROSITE" id="PS51257">
    <property type="entry name" value="PROKAR_LIPOPROTEIN"/>
    <property type="match status" value="1"/>
</dbReference>
<dbReference type="Proteomes" id="UP000823772">
    <property type="component" value="Unassembled WGS sequence"/>
</dbReference>
<dbReference type="SUPFAM" id="SSF111369">
    <property type="entry name" value="HlyD-like secretion proteins"/>
    <property type="match status" value="1"/>
</dbReference>
<comment type="similarity">
    <text evidence="1">Belongs to the membrane fusion protein (MFP) (TC 8.A.1) family.</text>
</comment>